<dbReference type="EMBL" id="CP026105">
    <property type="protein sequence ID" value="AUT68318.1"/>
    <property type="molecule type" value="Genomic_DNA"/>
</dbReference>
<dbReference type="RefSeq" id="WP_086910038.1">
    <property type="nucleotide sequence ID" value="NZ_CADFGJ010000042.1"/>
</dbReference>
<evidence type="ECO:0000313" key="4">
    <source>
        <dbReference type="Proteomes" id="UP000236649"/>
    </source>
</evidence>
<proteinExistence type="predicted"/>
<dbReference type="InterPro" id="IPR025421">
    <property type="entry name" value="DUF4148"/>
</dbReference>
<reference evidence="3 4" key="1">
    <citation type="submission" date="2018-01" db="EMBL/GenBank/DDBJ databases">
        <title>Species boundaries and ecological features among Paraburkholderia terrae DSMZ17804T, P. hospita DSMZ17164T and P. caribensis DSMZ13236T.</title>
        <authorList>
            <person name="Pratama A.A."/>
        </authorList>
    </citation>
    <scope>NUCLEOTIDE SEQUENCE [LARGE SCALE GENOMIC DNA]</scope>
    <source>
        <strain evidence="3 4">DSM 17164</strain>
    </source>
</reference>
<evidence type="ECO:0000256" key="2">
    <source>
        <dbReference type="SAM" id="SignalP"/>
    </source>
</evidence>
<protein>
    <submittedName>
        <fullName evidence="3">DUF4148 domain-containing protein</fullName>
    </submittedName>
</protein>
<dbReference type="KEGG" id="phs:C2L64_08215"/>
<keyword evidence="2" id="KW-0732">Signal</keyword>
<accession>A0AAJ4VTZ7</accession>
<dbReference type="Proteomes" id="UP000236649">
    <property type="component" value="Chromosome 1"/>
</dbReference>
<feature type="signal peptide" evidence="2">
    <location>
        <begin position="1"/>
        <end position="22"/>
    </location>
</feature>
<dbReference type="Pfam" id="PF13663">
    <property type="entry name" value="DUF4148"/>
    <property type="match status" value="1"/>
</dbReference>
<organism evidence="3 4">
    <name type="scientific">Paraburkholderia hospita</name>
    <dbReference type="NCBI Taxonomy" id="169430"/>
    <lineage>
        <taxon>Bacteria</taxon>
        <taxon>Pseudomonadati</taxon>
        <taxon>Pseudomonadota</taxon>
        <taxon>Betaproteobacteria</taxon>
        <taxon>Burkholderiales</taxon>
        <taxon>Burkholderiaceae</taxon>
        <taxon>Paraburkholderia</taxon>
    </lineage>
</organism>
<feature type="chain" id="PRO_5042618884" evidence="2">
    <location>
        <begin position="23"/>
        <end position="107"/>
    </location>
</feature>
<evidence type="ECO:0000256" key="1">
    <source>
        <dbReference type="SAM" id="MobiDB-lite"/>
    </source>
</evidence>
<feature type="region of interest" description="Disordered" evidence="1">
    <location>
        <begin position="79"/>
        <end position="107"/>
    </location>
</feature>
<gene>
    <name evidence="3" type="ORF">C2L64_08215</name>
</gene>
<sequence length="107" mass="11131">MNSRLLIVAVAAAISLPVAAHAQTDVSGVTREQVREELEQLVRAGYQPGRNNPHYPDDLLAAQARIRAVAGADPYAVNAVGGATDGRSTSGSRVGANGSQNALFAHR</sequence>
<dbReference type="AlphaFoldDB" id="A0AAJ4VTZ7"/>
<name>A0AAJ4VTZ7_9BURK</name>
<feature type="compositionally biased region" description="Polar residues" evidence="1">
    <location>
        <begin position="86"/>
        <end position="107"/>
    </location>
</feature>
<evidence type="ECO:0000313" key="3">
    <source>
        <dbReference type="EMBL" id="AUT68318.1"/>
    </source>
</evidence>
<dbReference type="GeneID" id="55528324"/>